<evidence type="ECO:0000256" key="1">
    <source>
        <dbReference type="SAM" id="Phobius"/>
    </source>
</evidence>
<dbReference type="EMBL" id="BDOQ01000010">
    <property type="protein sequence ID" value="GBG14835.1"/>
    <property type="molecule type" value="Genomic_DNA"/>
</dbReference>
<feature type="transmembrane region" description="Helical" evidence="1">
    <location>
        <begin position="46"/>
        <end position="66"/>
    </location>
</feature>
<evidence type="ECO:0000313" key="2">
    <source>
        <dbReference type="EMBL" id="GBG14835.1"/>
    </source>
</evidence>
<keyword evidence="3" id="KW-1185">Reference proteome</keyword>
<gene>
    <name evidence="2" type="ORF">NMK_2436</name>
</gene>
<proteinExistence type="predicted"/>
<sequence length="71" mass="7410">MAILGWAVLGLILLCVGAVLGVLGVNCLGVYNIGGVPNSWVKRGSYLLACVVFAGFAFAWASHAPFTVTFH</sequence>
<organism evidence="2 3">
    <name type="scientific">Novimethylophilus kurashikiensis</name>
    <dbReference type="NCBI Taxonomy" id="1825523"/>
    <lineage>
        <taxon>Bacteria</taxon>
        <taxon>Pseudomonadati</taxon>
        <taxon>Pseudomonadota</taxon>
        <taxon>Betaproteobacteria</taxon>
        <taxon>Nitrosomonadales</taxon>
        <taxon>Methylophilaceae</taxon>
        <taxon>Novimethylophilus</taxon>
    </lineage>
</organism>
<reference evidence="2 3" key="1">
    <citation type="journal article" date="2018" name="Environ. Microbiol.">
        <title>Isolation and genomic characterization of Novimethylophilus kurashikiensis gen. nov. sp. nov., a new lanthanide-dependent methylotrophic species of Methylophilaceae.</title>
        <authorList>
            <person name="Lv H."/>
            <person name="Sahin N."/>
            <person name="Tani A."/>
        </authorList>
    </citation>
    <scope>NUCLEOTIDE SEQUENCE [LARGE SCALE GENOMIC DNA]</scope>
    <source>
        <strain evidence="2 3">La2-4</strain>
    </source>
</reference>
<comment type="caution">
    <text evidence="2">The sequence shown here is derived from an EMBL/GenBank/DDBJ whole genome shotgun (WGS) entry which is preliminary data.</text>
</comment>
<dbReference type="GO" id="GO:0016787">
    <property type="term" value="F:hydrolase activity"/>
    <property type="evidence" value="ECO:0007669"/>
    <property type="project" value="UniProtKB-KW"/>
</dbReference>
<protein>
    <submittedName>
        <fullName evidence="2">N-ethylammeline chlorohydrolase</fullName>
    </submittedName>
</protein>
<keyword evidence="1" id="KW-0472">Membrane</keyword>
<dbReference type="AlphaFoldDB" id="A0A2R5F9X3"/>
<keyword evidence="2" id="KW-0378">Hydrolase</keyword>
<keyword evidence="1" id="KW-0812">Transmembrane</keyword>
<evidence type="ECO:0000313" key="3">
    <source>
        <dbReference type="Proteomes" id="UP000245081"/>
    </source>
</evidence>
<accession>A0A2R5F9X3</accession>
<feature type="transmembrane region" description="Helical" evidence="1">
    <location>
        <begin position="6"/>
        <end position="34"/>
    </location>
</feature>
<name>A0A2R5F9X3_9PROT</name>
<dbReference type="Proteomes" id="UP000245081">
    <property type="component" value="Unassembled WGS sequence"/>
</dbReference>
<keyword evidence="1" id="KW-1133">Transmembrane helix</keyword>